<dbReference type="PROSITE" id="PS50885">
    <property type="entry name" value="HAMP"/>
    <property type="match status" value="1"/>
</dbReference>
<evidence type="ECO:0000256" key="5">
    <source>
        <dbReference type="ARBA" id="ARBA00022679"/>
    </source>
</evidence>
<dbReference type="PANTHER" id="PTHR24421">
    <property type="entry name" value="NITRATE/NITRITE SENSOR PROTEIN NARX-RELATED"/>
    <property type="match status" value="1"/>
</dbReference>
<dbReference type="SMART" id="SM00304">
    <property type="entry name" value="HAMP"/>
    <property type="match status" value="1"/>
</dbReference>
<dbReference type="InterPro" id="IPR050482">
    <property type="entry name" value="Sensor_HK_TwoCompSys"/>
</dbReference>
<evidence type="ECO:0000256" key="2">
    <source>
        <dbReference type="ARBA" id="ARBA00004370"/>
    </source>
</evidence>
<dbReference type="InterPro" id="IPR005467">
    <property type="entry name" value="His_kinase_dom"/>
</dbReference>
<dbReference type="Pfam" id="PF00672">
    <property type="entry name" value="HAMP"/>
    <property type="match status" value="1"/>
</dbReference>
<evidence type="ECO:0000259" key="10">
    <source>
        <dbReference type="PROSITE" id="PS50109"/>
    </source>
</evidence>
<dbReference type="PROSITE" id="PS50109">
    <property type="entry name" value="HIS_KIN"/>
    <property type="match status" value="1"/>
</dbReference>
<dbReference type="InterPro" id="IPR036890">
    <property type="entry name" value="HATPase_C_sf"/>
</dbReference>
<feature type="domain" description="Histidine kinase" evidence="10">
    <location>
        <begin position="243"/>
        <end position="453"/>
    </location>
</feature>
<dbReference type="CDD" id="cd16917">
    <property type="entry name" value="HATPase_UhpB-NarQ-NarX-like"/>
    <property type="match status" value="1"/>
</dbReference>
<dbReference type="KEGG" id="fiy:BN1229_v1_0420"/>
<feature type="transmembrane region" description="Helical" evidence="9">
    <location>
        <begin position="6"/>
        <end position="25"/>
    </location>
</feature>
<dbReference type="CDD" id="cd06225">
    <property type="entry name" value="HAMP"/>
    <property type="match status" value="1"/>
</dbReference>
<dbReference type="Pfam" id="PF07730">
    <property type="entry name" value="HisKA_3"/>
    <property type="match status" value="1"/>
</dbReference>
<dbReference type="InterPro" id="IPR003594">
    <property type="entry name" value="HATPase_dom"/>
</dbReference>
<protein>
    <recommendedName>
        <fullName evidence="3">histidine kinase</fullName>
        <ecNumber evidence="3">2.7.13.3</ecNumber>
    </recommendedName>
</protein>
<organism evidence="12 13">
    <name type="scientific">Candidatus Filomicrobium marinum</name>
    <dbReference type="NCBI Taxonomy" id="1608628"/>
    <lineage>
        <taxon>Bacteria</taxon>
        <taxon>Pseudomonadati</taxon>
        <taxon>Pseudomonadota</taxon>
        <taxon>Alphaproteobacteria</taxon>
        <taxon>Hyphomicrobiales</taxon>
        <taxon>Hyphomicrobiaceae</taxon>
        <taxon>Filomicrobium</taxon>
    </lineage>
</organism>
<dbReference type="GO" id="GO:0000155">
    <property type="term" value="F:phosphorelay sensor kinase activity"/>
    <property type="evidence" value="ECO:0007669"/>
    <property type="project" value="InterPro"/>
</dbReference>
<comment type="subcellular location">
    <subcellularLocation>
        <location evidence="2">Membrane</location>
    </subcellularLocation>
</comment>
<dbReference type="EC" id="2.7.13.3" evidence="3"/>
<evidence type="ECO:0000259" key="11">
    <source>
        <dbReference type="PROSITE" id="PS50885"/>
    </source>
</evidence>
<keyword evidence="9" id="KW-0812">Transmembrane</keyword>
<accession>A0A0D6JAS4</accession>
<dbReference type="InterPro" id="IPR003660">
    <property type="entry name" value="HAMP_dom"/>
</dbReference>
<dbReference type="AlphaFoldDB" id="A0A0D6JAS4"/>
<keyword evidence="5 12" id="KW-0808">Transferase</keyword>
<dbReference type="KEGG" id="fil:BN1229_v1_0416"/>
<proteinExistence type="predicted"/>
<feature type="coiled-coil region" evidence="8">
    <location>
        <begin position="212"/>
        <end position="239"/>
    </location>
</feature>
<keyword evidence="7" id="KW-0902">Two-component regulatory system</keyword>
<evidence type="ECO:0000256" key="8">
    <source>
        <dbReference type="SAM" id="Coils"/>
    </source>
</evidence>
<keyword evidence="8" id="KW-0175">Coiled coil</keyword>
<evidence type="ECO:0000256" key="7">
    <source>
        <dbReference type="ARBA" id="ARBA00023012"/>
    </source>
</evidence>
<sequence length="456" mass="50008">MSIQIRLNAVIAALLIFCLAGLVVTKLIQARPRILTETTNMLSFTKDYIETARTGILASPDPSTRMRELATRLEDARHIEVALLPPGEAKINVPQTPQPTTLQWLESMTIGDVDPQMIAIPFKRGMEDFGSIAIATSPFNKLRELSVAIEDIIVTGLLLALAAFGLTSWVIWRALRPVHELCDAIALMEAGHYDIDLTVSGTPEITAISRSVESLASALRKAQRENANLSIRLIQLQDDERRAIARELHDELGPHLYAARVRGTAMKSELAKAEPDISSTAQMAEKLLEEINTLQLVNRRVLHQLAPAALRELGLTEALQDLADRWREEHSTINLTLSVGLPTDMSLDETTELTIYRIVQECLTNAYRHAHASNIAVEIMTEPFGNNGPAQLKSEKVIRATVIDDGKGMSNEIDFGYGLRGMQERITALGGKIIIGKSSIGGTELLAILPLPNSLG</sequence>
<keyword evidence="9" id="KW-1133">Transmembrane helix</keyword>
<reference evidence="13" key="1">
    <citation type="submission" date="2015-02" db="EMBL/GenBank/DDBJ databases">
        <authorList>
            <person name="Chooi Y.-H."/>
        </authorList>
    </citation>
    <scope>NUCLEOTIDE SEQUENCE [LARGE SCALE GENOMIC DNA]</scope>
    <source>
        <strain evidence="13">strain Y</strain>
    </source>
</reference>
<dbReference type="OrthoDB" id="9797605at2"/>
<evidence type="ECO:0000256" key="3">
    <source>
        <dbReference type="ARBA" id="ARBA00012438"/>
    </source>
</evidence>
<comment type="catalytic activity">
    <reaction evidence="1">
        <text>ATP + protein L-histidine = ADP + protein N-phospho-L-histidine.</text>
        <dbReference type="EC" id="2.7.13.3"/>
    </reaction>
</comment>
<dbReference type="GO" id="GO:0046983">
    <property type="term" value="F:protein dimerization activity"/>
    <property type="evidence" value="ECO:0007669"/>
    <property type="project" value="InterPro"/>
</dbReference>
<dbReference type="Gene3D" id="6.10.340.10">
    <property type="match status" value="1"/>
</dbReference>
<dbReference type="SUPFAM" id="SSF55874">
    <property type="entry name" value="ATPase domain of HSP90 chaperone/DNA topoisomerase II/histidine kinase"/>
    <property type="match status" value="1"/>
</dbReference>
<keyword evidence="4" id="KW-0597">Phosphoprotein</keyword>
<keyword evidence="13" id="KW-1185">Reference proteome</keyword>
<gene>
    <name evidence="12" type="ORF">YBN1229_v1_0420</name>
</gene>
<evidence type="ECO:0000256" key="4">
    <source>
        <dbReference type="ARBA" id="ARBA00022553"/>
    </source>
</evidence>
<evidence type="ECO:0000313" key="12">
    <source>
        <dbReference type="EMBL" id="CPR15579.1"/>
    </source>
</evidence>
<name>A0A0D6JAS4_9HYPH</name>
<evidence type="ECO:0000256" key="1">
    <source>
        <dbReference type="ARBA" id="ARBA00000085"/>
    </source>
</evidence>
<dbReference type="PANTHER" id="PTHR24421:SF58">
    <property type="entry name" value="SIGNAL TRANSDUCTION HISTIDINE-PROTEIN KINASE_PHOSPHATASE UHPB"/>
    <property type="match status" value="1"/>
</dbReference>
<feature type="domain" description="HAMP" evidence="11">
    <location>
        <begin position="172"/>
        <end position="224"/>
    </location>
</feature>
<dbReference type="Pfam" id="PF02518">
    <property type="entry name" value="HATPase_c"/>
    <property type="match status" value="1"/>
</dbReference>
<dbReference type="EMBL" id="LN829119">
    <property type="protein sequence ID" value="CPR15579.1"/>
    <property type="molecule type" value="Genomic_DNA"/>
</dbReference>
<evidence type="ECO:0000256" key="9">
    <source>
        <dbReference type="SAM" id="Phobius"/>
    </source>
</evidence>
<evidence type="ECO:0000256" key="6">
    <source>
        <dbReference type="ARBA" id="ARBA00022777"/>
    </source>
</evidence>
<dbReference type="GO" id="GO:0016020">
    <property type="term" value="C:membrane"/>
    <property type="evidence" value="ECO:0007669"/>
    <property type="project" value="UniProtKB-SubCell"/>
</dbReference>
<dbReference type="InterPro" id="IPR011712">
    <property type="entry name" value="Sig_transdc_His_kin_sub3_dim/P"/>
</dbReference>
<evidence type="ECO:0000313" key="13">
    <source>
        <dbReference type="Proteomes" id="UP000033187"/>
    </source>
</evidence>
<keyword evidence="9" id="KW-0472">Membrane</keyword>
<dbReference type="Proteomes" id="UP000033187">
    <property type="component" value="Chromosome 1"/>
</dbReference>
<dbReference type="RefSeq" id="WP_052743615.1">
    <property type="nucleotide sequence ID" value="NZ_LN829118.1"/>
</dbReference>
<dbReference type="Gene3D" id="3.30.565.10">
    <property type="entry name" value="Histidine kinase-like ATPase, C-terminal domain"/>
    <property type="match status" value="1"/>
</dbReference>
<dbReference type="SMART" id="SM00387">
    <property type="entry name" value="HATPase_c"/>
    <property type="match status" value="1"/>
</dbReference>
<keyword evidence="6 12" id="KW-0418">Kinase</keyword>